<dbReference type="RefSeq" id="XP_069203480.1">
    <property type="nucleotide sequence ID" value="XM_069347636.1"/>
</dbReference>
<evidence type="ECO:0008006" key="4">
    <source>
        <dbReference type="Google" id="ProtNLM"/>
    </source>
</evidence>
<gene>
    <name evidence="2" type="ORF">AAFC00_000902</name>
</gene>
<dbReference type="GeneID" id="95974605"/>
<evidence type="ECO:0000313" key="2">
    <source>
        <dbReference type="EMBL" id="KAL1310631.1"/>
    </source>
</evidence>
<feature type="region of interest" description="Disordered" evidence="1">
    <location>
        <begin position="42"/>
        <end position="104"/>
    </location>
</feature>
<feature type="compositionally biased region" description="Polar residues" evidence="1">
    <location>
        <begin position="76"/>
        <end position="93"/>
    </location>
</feature>
<sequence>MPPRHRLYGRLDSLISRVAAQQPCHHDPPLLFLYPRWFTGSTTTSTTQHQPTATESSTRDSDVQTIDHPVDEATPLQGSSKSPRRTAGNSRGRTASDPDSRPSTKLVKRLVVRKNLARHKEEKRNVIINAKYPKFEDWRDAFTELQKRTPRGEQQHISQLQRLNMPDGTTGYYSGSLGTLFLEVYLMTDCQVQITIDDMADADWERHGESRHFKSLYLVGTPAAIKAAKQYLNNNIKIRTMKDGDSDGRNMGRYRLTSIPQSQDSPLRSVFANGYSRRQTQKLVHEIALPQAWTTITVANYVSDLVKSKPPRVRRVSSYSPVDTTTMSKHIDVITKCLVRLLTDPSIHPYISSRATNDALDFLTGHRKLPEVRQIMEALDTSRVRRSHPNGRILTIRNFNTCLRSAAFAGDVHNFTFLLKAMRSRSNIPDWETWTAFLNLVHLRDPKAARLAVLPVMREMGMLANTQARMAVGDALVGSTFADWVDRGGSTSAFFEHYDKMMQGKDWLDKSGANAMLAVRCKRGQFTDALYILSVLRERGRHPNEVTLNTLAEEAAAQNNTTALLASMDAINGPTAPAKAGGVAIEERLYTRLFLMAGRTRAYNLMRVVWRYACMSGNVSNSMQKGFEEAALWYAPRSRTTSKAKGILRSKSVQQGQNDVESSLHDSRLNRSKAFMTKAALGVADDVQHISTSAPETSLDALESDSADSEEIGATKDRLVDLAKQPGTTPEPDVTSETQAHNEWAQNERESFLLGLIQKDMAAYGEYQPVNSFLESLESAIEKDKEWTAAGVDFWRDPDFAWILQNAVKVPVVATRNSSHKEEEKSTVETHSDSQVESRDKAVFDVDST</sequence>
<name>A0ABR3PMD5_9PEZI</name>
<protein>
    <recommendedName>
        <fullName evidence="4">Pentatricopeptide repeat protein</fullName>
    </recommendedName>
</protein>
<feature type="compositionally biased region" description="Basic and acidic residues" evidence="1">
    <location>
        <begin position="819"/>
        <end position="849"/>
    </location>
</feature>
<dbReference type="Gene3D" id="1.25.40.10">
    <property type="entry name" value="Tetratricopeptide repeat domain"/>
    <property type="match status" value="1"/>
</dbReference>
<reference evidence="2 3" key="1">
    <citation type="submission" date="2024-07" db="EMBL/GenBank/DDBJ databases">
        <title>Draft sequence of the Neodothiora populina.</title>
        <authorList>
            <person name="Drown D.D."/>
            <person name="Schuette U.S."/>
            <person name="Buechlein A.B."/>
            <person name="Rusch D.R."/>
            <person name="Winton L.W."/>
            <person name="Adams G.A."/>
        </authorList>
    </citation>
    <scope>NUCLEOTIDE SEQUENCE [LARGE SCALE GENOMIC DNA]</scope>
    <source>
        <strain evidence="2 3">CPC 39397</strain>
    </source>
</reference>
<dbReference type="Proteomes" id="UP001562354">
    <property type="component" value="Unassembled WGS sequence"/>
</dbReference>
<proteinExistence type="predicted"/>
<comment type="caution">
    <text evidence="2">The sequence shown here is derived from an EMBL/GenBank/DDBJ whole genome shotgun (WGS) entry which is preliminary data.</text>
</comment>
<accession>A0ABR3PMD5</accession>
<feature type="compositionally biased region" description="Low complexity" evidence="1">
    <location>
        <begin position="42"/>
        <end position="54"/>
    </location>
</feature>
<keyword evidence="3" id="KW-1185">Reference proteome</keyword>
<evidence type="ECO:0000313" key="3">
    <source>
        <dbReference type="Proteomes" id="UP001562354"/>
    </source>
</evidence>
<dbReference type="InterPro" id="IPR011990">
    <property type="entry name" value="TPR-like_helical_dom_sf"/>
</dbReference>
<dbReference type="EMBL" id="JBFMKM010000003">
    <property type="protein sequence ID" value="KAL1310631.1"/>
    <property type="molecule type" value="Genomic_DNA"/>
</dbReference>
<organism evidence="2 3">
    <name type="scientific">Neodothiora populina</name>
    <dbReference type="NCBI Taxonomy" id="2781224"/>
    <lineage>
        <taxon>Eukaryota</taxon>
        <taxon>Fungi</taxon>
        <taxon>Dikarya</taxon>
        <taxon>Ascomycota</taxon>
        <taxon>Pezizomycotina</taxon>
        <taxon>Dothideomycetes</taxon>
        <taxon>Dothideomycetidae</taxon>
        <taxon>Dothideales</taxon>
        <taxon>Dothioraceae</taxon>
        <taxon>Neodothiora</taxon>
    </lineage>
</organism>
<evidence type="ECO:0000256" key="1">
    <source>
        <dbReference type="SAM" id="MobiDB-lite"/>
    </source>
</evidence>
<feature type="region of interest" description="Disordered" evidence="1">
    <location>
        <begin position="815"/>
        <end position="849"/>
    </location>
</feature>